<feature type="domain" description="Histidine kinase" evidence="9">
    <location>
        <begin position="30"/>
        <end position="242"/>
    </location>
</feature>
<dbReference type="EC" id="2.7.13.3" evidence="2"/>
<name>A0A2S8GES7_9BACT</name>
<dbReference type="AlphaFoldDB" id="A0A2S8GES7"/>
<evidence type="ECO:0000256" key="4">
    <source>
        <dbReference type="ARBA" id="ARBA00022679"/>
    </source>
</evidence>
<keyword evidence="6" id="KW-0418">Kinase</keyword>
<keyword evidence="5" id="KW-0547">Nucleotide-binding</keyword>
<keyword evidence="8" id="KW-0902">Two-component regulatory system</keyword>
<dbReference type="PRINTS" id="PR00344">
    <property type="entry name" value="BCTRLSENSOR"/>
</dbReference>
<comment type="catalytic activity">
    <reaction evidence="1">
        <text>ATP + protein L-histidine = ADP + protein N-phospho-L-histidine.</text>
        <dbReference type="EC" id="2.7.13.3"/>
    </reaction>
</comment>
<keyword evidence="7" id="KW-0067">ATP-binding</keyword>
<dbReference type="InterPro" id="IPR004358">
    <property type="entry name" value="Sig_transdc_His_kin-like_C"/>
</dbReference>
<evidence type="ECO:0000256" key="2">
    <source>
        <dbReference type="ARBA" id="ARBA00012438"/>
    </source>
</evidence>
<evidence type="ECO:0000256" key="1">
    <source>
        <dbReference type="ARBA" id="ARBA00000085"/>
    </source>
</evidence>
<dbReference type="CDD" id="cd00082">
    <property type="entry name" value="HisKA"/>
    <property type="match status" value="1"/>
</dbReference>
<dbReference type="Proteomes" id="UP000237819">
    <property type="component" value="Unassembled WGS sequence"/>
</dbReference>
<keyword evidence="4" id="KW-0808">Transferase</keyword>
<dbReference type="Pfam" id="PF00512">
    <property type="entry name" value="HisKA"/>
    <property type="match status" value="1"/>
</dbReference>
<dbReference type="SMART" id="SM00388">
    <property type="entry name" value="HisKA"/>
    <property type="match status" value="1"/>
</dbReference>
<dbReference type="InterPro" id="IPR005467">
    <property type="entry name" value="His_kinase_dom"/>
</dbReference>
<evidence type="ECO:0000313" key="11">
    <source>
        <dbReference type="Proteomes" id="UP000237819"/>
    </source>
</evidence>
<sequence length="246" mass="27184">MTGESSSAENQTINQRLLEQYNEIAQLAGSLAHEIKNPLSVIRMNMDLLAEELDPPQTTAERRALQKTKVVQEQCVRLQNLLDDFLRFARLRQLNLLPGSLNEQVSRVLDFVSAQAEKQGIEIVRYLDPDLPSINLDAETLYSALLNLVINAIQAMPDGGTLMVRTQETRHGVALGLIDTGCGMNEETALHMFDAFYSTKDGGSGLGLPLARKIIDAHQARIDVQSELGRGTKFTLEFPKPARISG</sequence>
<dbReference type="InterPro" id="IPR036097">
    <property type="entry name" value="HisK_dim/P_sf"/>
</dbReference>
<dbReference type="EMBL" id="PUHZ01000024">
    <property type="protein sequence ID" value="PQO42956.1"/>
    <property type="molecule type" value="Genomic_DNA"/>
</dbReference>
<dbReference type="PANTHER" id="PTHR43065">
    <property type="entry name" value="SENSOR HISTIDINE KINASE"/>
    <property type="match status" value="1"/>
</dbReference>
<dbReference type="GO" id="GO:0000155">
    <property type="term" value="F:phosphorelay sensor kinase activity"/>
    <property type="evidence" value="ECO:0007669"/>
    <property type="project" value="InterPro"/>
</dbReference>
<dbReference type="InterPro" id="IPR036890">
    <property type="entry name" value="HATPase_C_sf"/>
</dbReference>
<evidence type="ECO:0000256" key="5">
    <source>
        <dbReference type="ARBA" id="ARBA00022741"/>
    </source>
</evidence>
<dbReference type="Pfam" id="PF02518">
    <property type="entry name" value="HATPase_c"/>
    <property type="match status" value="1"/>
</dbReference>
<dbReference type="PROSITE" id="PS50109">
    <property type="entry name" value="HIS_KIN"/>
    <property type="match status" value="1"/>
</dbReference>
<evidence type="ECO:0000256" key="8">
    <source>
        <dbReference type="ARBA" id="ARBA00023012"/>
    </source>
</evidence>
<dbReference type="PANTHER" id="PTHR43065:SF46">
    <property type="entry name" value="C4-DICARBOXYLATE TRANSPORT SENSOR PROTEIN DCTB"/>
    <property type="match status" value="1"/>
</dbReference>
<dbReference type="RefSeq" id="WP_105338168.1">
    <property type="nucleotide sequence ID" value="NZ_PUHZ01000024.1"/>
</dbReference>
<comment type="caution">
    <text evidence="10">The sequence shown here is derived from an EMBL/GenBank/DDBJ whole genome shotgun (WGS) entry which is preliminary data.</text>
</comment>
<dbReference type="GO" id="GO:0005524">
    <property type="term" value="F:ATP binding"/>
    <property type="evidence" value="ECO:0007669"/>
    <property type="project" value="UniProtKB-KW"/>
</dbReference>
<evidence type="ECO:0000256" key="7">
    <source>
        <dbReference type="ARBA" id="ARBA00022840"/>
    </source>
</evidence>
<dbReference type="SUPFAM" id="SSF47384">
    <property type="entry name" value="Homodimeric domain of signal transducing histidine kinase"/>
    <property type="match status" value="1"/>
</dbReference>
<evidence type="ECO:0000313" key="10">
    <source>
        <dbReference type="EMBL" id="PQO42956.1"/>
    </source>
</evidence>
<protein>
    <recommendedName>
        <fullName evidence="2">histidine kinase</fullName>
        <ecNumber evidence="2">2.7.13.3</ecNumber>
    </recommendedName>
</protein>
<evidence type="ECO:0000259" key="9">
    <source>
        <dbReference type="PROSITE" id="PS50109"/>
    </source>
</evidence>
<accession>A0A2S8GES7</accession>
<proteinExistence type="predicted"/>
<evidence type="ECO:0000256" key="3">
    <source>
        <dbReference type="ARBA" id="ARBA00022553"/>
    </source>
</evidence>
<dbReference type="SMART" id="SM00387">
    <property type="entry name" value="HATPase_c"/>
    <property type="match status" value="1"/>
</dbReference>
<dbReference type="SUPFAM" id="SSF55874">
    <property type="entry name" value="ATPase domain of HSP90 chaperone/DNA topoisomerase II/histidine kinase"/>
    <property type="match status" value="1"/>
</dbReference>
<keyword evidence="3" id="KW-0597">Phosphoprotein</keyword>
<dbReference type="Gene3D" id="1.10.287.130">
    <property type="match status" value="1"/>
</dbReference>
<evidence type="ECO:0000256" key="6">
    <source>
        <dbReference type="ARBA" id="ARBA00022777"/>
    </source>
</evidence>
<dbReference type="InterPro" id="IPR003594">
    <property type="entry name" value="HATPase_dom"/>
</dbReference>
<organism evidence="10 11">
    <name type="scientific">Blastopirellula marina</name>
    <dbReference type="NCBI Taxonomy" id="124"/>
    <lineage>
        <taxon>Bacteria</taxon>
        <taxon>Pseudomonadati</taxon>
        <taxon>Planctomycetota</taxon>
        <taxon>Planctomycetia</taxon>
        <taxon>Pirellulales</taxon>
        <taxon>Pirellulaceae</taxon>
        <taxon>Blastopirellula</taxon>
    </lineage>
</organism>
<dbReference type="OrthoDB" id="9815750at2"/>
<dbReference type="Gene3D" id="3.30.565.10">
    <property type="entry name" value="Histidine kinase-like ATPase, C-terminal domain"/>
    <property type="match status" value="1"/>
</dbReference>
<gene>
    <name evidence="10" type="ORF">C5Y93_24855</name>
</gene>
<reference evidence="10 11" key="1">
    <citation type="submission" date="2018-02" db="EMBL/GenBank/DDBJ databases">
        <title>Comparative genomes isolates from brazilian mangrove.</title>
        <authorList>
            <person name="Araujo J.E."/>
            <person name="Taketani R.G."/>
            <person name="Silva M.C.P."/>
            <person name="Loureco M.V."/>
            <person name="Andreote F.D."/>
        </authorList>
    </citation>
    <scope>NUCLEOTIDE SEQUENCE [LARGE SCALE GENOMIC DNA]</scope>
    <source>
        <strain evidence="10 11">Nap-Phe MGV</strain>
    </source>
</reference>
<dbReference type="InterPro" id="IPR003661">
    <property type="entry name" value="HisK_dim/P_dom"/>
</dbReference>